<organism evidence="3 4">
    <name type="scientific">Nosema granulosis</name>
    <dbReference type="NCBI Taxonomy" id="83296"/>
    <lineage>
        <taxon>Eukaryota</taxon>
        <taxon>Fungi</taxon>
        <taxon>Fungi incertae sedis</taxon>
        <taxon>Microsporidia</taxon>
        <taxon>Nosematidae</taxon>
        <taxon>Nosema</taxon>
    </lineage>
</organism>
<dbReference type="SUPFAM" id="SSF48452">
    <property type="entry name" value="TPR-like"/>
    <property type="match status" value="1"/>
</dbReference>
<evidence type="ECO:0000313" key="3">
    <source>
        <dbReference type="EMBL" id="KAF9764548.1"/>
    </source>
</evidence>
<comment type="caution">
    <text evidence="3">The sequence shown here is derived from an EMBL/GenBank/DDBJ whole genome shotgun (WGS) entry which is preliminary data.</text>
</comment>
<keyword evidence="1" id="KW-0677">Repeat</keyword>
<reference evidence="3 4" key="1">
    <citation type="journal article" date="2020" name="Genome Biol. Evol.">
        <title>Comparative genomics of strictly vertically transmitted, feminizing microsporidia endosymbionts of amphipod crustaceans.</title>
        <authorList>
            <person name="Cormier A."/>
            <person name="Chebbi M.A."/>
            <person name="Giraud I."/>
            <person name="Wattier R."/>
            <person name="Teixeira M."/>
            <person name="Gilbert C."/>
            <person name="Rigaud T."/>
            <person name="Cordaux R."/>
        </authorList>
    </citation>
    <scope>NUCLEOTIDE SEQUENCE [LARGE SCALE GENOMIC DNA]</scope>
    <source>
        <strain evidence="3 4">Ou3-Ou53</strain>
    </source>
</reference>
<dbReference type="InterPro" id="IPR019734">
    <property type="entry name" value="TPR_rpt"/>
</dbReference>
<keyword evidence="2" id="KW-0812">Transmembrane</keyword>
<dbReference type="OrthoDB" id="10250354at2759"/>
<protein>
    <submittedName>
        <fullName evidence="3">Uncharacterized protein</fullName>
    </submittedName>
</protein>
<name>A0A9P6H0B5_9MICR</name>
<keyword evidence="4" id="KW-1185">Reference proteome</keyword>
<dbReference type="SMART" id="SM00028">
    <property type="entry name" value="TPR"/>
    <property type="match status" value="2"/>
</dbReference>
<feature type="transmembrane region" description="Helical" evidence="2">
    <location>
        <begin position="6"/>
        <end position="23"/>
    </location>
</feature>
<dbReference type="AlphaFoldDB" id="A0A9P6H0B5"/>
<evidence type="ECO:0000256" key="2">
    <source>
        <dbReference type="SAM" id="Phobius"/>
    </source>
</evidence>
<dbReference type="EMBL" id="SBJO01000017">
    <property type="protein sequence ID" value="KAF9764548.1"/>
    <property type="molecule type" value="Genomic_DNA"/>
</dbReference>
<gene>
    <name evidence="3" type="ORF">NGRA_0483</name>
</gene>
<dbReference type="PANTHER" id="PTHR45188">
    <property type="entry name" value="DNAJ PROTEIN P58IPK HOMOLOG"/>
    <property type="match status" value="1"/>
</dbReference>
<keyword evidence="2" id="KW-1133">Transmembrane helix</keyword>
<dbReference type="PANTHER" id="PTHR45188:SF2">
    <property type="entry name" value="DNAJ HOMOLOG SUBFAMILY C MEMBER 7"/>
    <property type="match status" value="1"/>
</dbReference>
<keyword evidence="2" id="KW-0472">Membrane</keyword>
<proteinExistence type="predicted"/>
<dbReference type="Gene3D" id="1.25.40.10">
    <property type="entry name" value="Tetratricopeptide repeat domain"/>
    <property type="match status" value="2"/>
</dbReference>
<evidence type="ECO:0000313" key="4">
    <source>
        <dbReference type="Proteomes" id="UP000740883"/>
    </source>
</evidence>
<sequence>MEYEDIVIYSLITFICCFISYITRKYWKRHTTNTEESYEDLKSYGDNLYKNREFKDALRRYFECKHLARTKEQEIETYNSIASCYMKIIKFKEALIYLDKSTELDINSNLDAIQMRSDCLYLLGRKKESFFELSLHRFLLSDNNKNNDKLLEKREKETCTELTNSFVEEKILPSSNIPYSEFFSTLVGLVPYESDNRLIELIKMKDYKKLDEFVFDTANENIKEGDLSLKIVKAGLYFLKGYYGLSYQTLEESDQKLERLFLLYLKLEGSSKNIVDKDIINDSEILGSKNPTILFYLAKIYLKIGQCDRYFEIMNKCKEHSFAYLELLYYFEDKKDKISFNELAYEAIKKFDGDMGILCKVGCYYAENGELEKGNEIISKMKDKKDPRTYFAKAISSLDSGNHILPLKNLKKALEVDPTYFKPYVYIVNLICKDDKKECKKLMKKGLRMAGTYCDVFFAYQMLVSLEMSDYVLYKILKERKNQSNEN</sequence>
<accession>A0A9P6H0B5</accession>
<dbReference type="InterPro" id="IPR011990">
    <property type="entry name" value="TPR-like_helical_dom_sf"/>
</dbReference>
<dbReference type="Proteomes" id="UP000740883">
    <property type="component" value="Unassembled WGS sequence"/>
</dbReference>
<dbReference type="SUPFAM" id="SSF81901">
    <property type="entry name" value="HCP-like"/>
    <property type="match status" value="1"/>
</dbReference>
<evidence type="ECO:0000256" key="1">
    <source>
        <dbReference type="ARBA" id="ARBA00022737"/>
    </source>
</evidence>